<dbReference type="InterPro" id="IPR001357">
    <property type="entry name" value="BRCT_dom"/>
</dbReference>
<dbReference type="EMBL" id="DS548146">
    <property type="protein sequence ID" value="EDR29253.1"/>
    <property type="molecule type" value="Genomic_DNA"/>
</dbReference>
<dbReference type="GeneID" id="5879535"/>
<dbReference type="PANTHER" id="PTHR13561">
    <property type="entry name" value="DNA REPLICATION REGULATOR DPB11-RELATED"/>
    <property type="match status" value="1"/>
</dbReference>
<gene>
    <name evidence="3" type="ORF">EDI_238190</name>
</gene>
<dbReference type="eggNOG" id="ENOG502RHHX">
    <property type="taxonomic scope" value="Eukaryota"/>
</dbReference>
<accession>B0E8C8</accession>
<evidence type="ECO:0000256" key="1">
    <source>
        <dbReference type="ARBA" id="ARBA00022737"/>
    </source>
</evidence>
<keyword evidence="4" id="KW-1185">Reference proteome</keyword>
<dbReference type="AlphaFoldDB" id="B0E8C8"/>
<dbReference type="GO" id="GO:0033314">
    <property type="term" value="P:mitotic DNA replication checkpoint signaling"/>
    <property type="evidence" value="ECO:0007669"/>
    <property type="project" value="TreeGrafter"/>
</dbReference>
<dbReference type="PANTHER" id="PTHR13561:SF20">
    <property type="entry name" value="DNA TOPOISOMERASE 2-BINDING PROTEIN 1"/>
    <property type="match status" value="1"/>
</dbReference>
<dbReference type="SUPFAM" id="SSF52113">
    <property type="entry name" value="BRCT domain"/>
    <property type="match status" value="1"/>
</dbReference>
<sequence length="102" mass="11666">MTTQPIQEISNQFLSGYVICVSGYSTDERVLLGGMIEQFGGIYMEDMESRSVSFLLSKGLTSDKARHAKRWGVPVLNHQWLFDCIIERRFVSINNYILNPSM</sequence>
<evidence type="ECO:0000259" key="2">
    <source>
        <dbReference type="PROSITE" id="PS50172"/>
    </source>
</evidence>
<organism evidence="4">
    <name type="scientific">Entamoeba dispar (strain ATCC PRA-260 / SAW760)</name>
    <dbReference type="NCBI Taxonomy" id="370354"/>
    <lineage>
        <taxon>Eukaryota</taxon>
        <taxon>Amoebozoa</taxon>
        <taxon>Evosea</taxon>
        <taxon>Archamoebae</taxon>
        <taxon>Mastigamoebida</taxon>
        <taxon>Entamoebidae</taxon>
        <taxon>Entamoeba</taxon>
    </lineage>
</organism>
<dbReference type="RefSeq" id="XP_001734619.1">
    <property type="nucleotide sequence ID" value="XM_001734567.1"/>
</dbReference>
<dbReference type="GO" id="GO:0007095">
    <property type="term" value="P:mitotic G2 DNA damage checkpoint signaling"/>
    <property type="evidence" value="ECO:0007669"/>
    <property type="project" value="TreeGrafter"/>
</dbReference>
<dbReference type="InterPro" id="IPR036420">
    <property type="entry name" value="BRCT_dom_sf"/>
</dbReference>
<dbReference type="Gene3D" id="3.40.50.10190">
    <property type="entry name" value="BRCT domain"/>
    <property type="match status" value="1"/>
</dbReference>
<dbReference type="SMART" id="SM00292">
    <property type="entry name" value="BRCT"/>
    <property type="match status" value="1"/>
</dbReference>
<dbReference type="OrthoDB" id="251770at2759"/>
<keyword evidence="1" id="KW-0677">Repeat</keyword>
<protein>
    <recommendedName>
        <fullName evidence="2">BRCT domain-containing protein</fullName>
    </recommendedName>
</protein>
<dbReference type="Proteomes" id="UP000008076">
    <property type="component" value="Unassembled WGS sequence"/>
</dbReference>
<evidence type="ECO:0000313" key="3">
    <source>
        <dbReference type="EMBL" id="EDR29253.1"/>
    </source>
</evidence>
<dbReference type="VEuPathDB" id="AmoebaDB:EDI_238190"/>
<dbReference type="OMA" id="GMYMEDM"/>
<proteinExistence type="predicted"/>
<dbReference type="GO" id="GO:0006270">
    <property type="term" value="P:DNA replication initiation"/>
    <property type="evidence" value="ECO:0007669"/>
    <property type="project" value="TreeGrafter"/>
</dbReference>
<feature type="domain" description="BRCT" evidence="2">
    <location>
        <begin position="9"/>
        <end position="98"/>
    </location>
</feature>
<dbReference type="PROSITE" id="PS50172">
    <property type="entry name" value="BRCT"/>
    <property type="match status" value="1"/>
</dbReference>
<dbReference type="Pfam" id="PF12738">
    <property type="entry name" value="PTCB-BRCT"/>
    <property type="match status" value="1"/>
</dbReference>
<reference evidence="4" key="1">
    <citation type="submission" date="2007-12" db="EMBL/GenBank/DDBJ databases">
        <title>Annotation of Entamoeba dispar SAW760.</title>
        <authorList>
            <person name="Lorenzi H."/>
            <person name="Inman J."/>
            <person name="Schobel S."/>
            <person name="Amedeo P."/>
            <person name="Caler E."/>
        </authorList>
    </citation>
    <scope>NUCLEOTIDE SEQUENCE [LARGE SCALE GENOMIC DNA]</scope>
    <source>
        <strain evidence="4">ATCC PRA-260 / SAW760</strain>
    </source>
</reference>
<dbReference type="KEGG" id="edi:EDI_238190"/>
<evidence type="ECO:0000313" key="4">
    <source>
        <dbReference type="Proteomes" id="UP000008076"/>
    </source>
</evidence>
<name>B0E8C8_ENTDS</name>